<dbReference type="PANTHER" id="PTHR33112">
    <property type="entry name" value="DOMAIN PROTEIN, PUTATIVE-RELATED"/>
    <property type="match status" value="1"/>
</dbReference>
<dbReference type="GeneID" id="92075799"/>
<comment type="caution">
    <text evidence="2">The sequence shown here is derived from an EMBL/GenBank/DDBJ whole genome shotgun (WGS) entry which is preliminary data.</text>
</comment>
<dbReference type="RefSeq" id="XP_066702599.1">
    <property type="nucleotide sequence ID" value="XM_066842737.1"/>
</dbReference>
<accession>A0ABR1QKM9</accession>
<evidence type="ECO:0000313" key="2">
    <source>
        <dbReference type="EMBL" id="KAK7957293.1"/>
    </source>
</evidence>
<feature type="domain" description="Heterokaryon incompatibility" evidence="1">
    <location>
        <begin position="168"/>
        <end position="318"/>
    </location>
</feature>
<dbReference type="EMBL" id="JAQQWE010000004">
    <property type="protein sequence ID" value="KAK7957293.1"/>
    <property type="molecule type" value="Genomic_DNA"/>
</dbReference>
<proteinExistence type="predicted"/>
<evidence type="ECO:0000259" key="1">
    <source>
        <dbReference type="Pfam" id="PF06985"/>
    </source>
</evidence>
<reference evidence="2 3" key="1">
    <citation type="submission" date="2023-01" db="EMBL/GenBank/DDBJ databases">
        <title>Analysis of 21 Apiospora genomes using comparative genomics revels a genus with tremendous synthesis potential of carbohydrate active enzymes and secondary metabolites.</title>
        <authorList>
            <person name="Sorensen T."/>
        </authorList>
    </citation>
    <scope>NUCLEOTIDE SEQUENCE [LARGE SCALE GENOMIC DNA]</scope>
    <source>
        <strain evidence="2 3">CBS 24483</strain>
    </source>
</reference>
<sequence length="699" mass="78249">MSSEIESPVLALQGQEHSPQDDCKLCSELVKMFAGLPMDLRKDAIVDKPCHRQLLQYIRETDPAQWQGKFDVIFDCSGVDILMWYDHGSKAKAMQLIKSPEGSTAEASGRALNVDWVDLSLLRGWKTECLQNHGQTCCNPLKIPQVHPAWLVDTYNNCLVPGDDISDFVALSYVWGAGRSLCTERANLRDLQQPGALTAGLISPVIWHAMGLIRALEERYLWADALCIVQDGADQTMHELLLMAKIYASAKLTIVVTDGDAGTGIPGIEGISPSRELNQVVLPFASNGKLAFKDVGFVASQTLGSPPPYYTRAWTYQEHSMSQRLLILGKGQFHWVCSSAALREDTVPESPDLHRLHRFRSPGILSGYPDMRELGSMVCDYNGRDHSYPEDALAGVAGILEIFSRTFEGGFLYGLPVMFFHVALMWGCSKQEARRRISSGKDHCILKGSRLPSWSWLGWKAGSVYFLENVGTIESTWVVTSGLAQWYSHESPKSRAKRPIGPSFPGTIQNSGHFGLESQLAKGWTAETYEPHTDGPEKRVHASTVYRHSSMPNKRFWYWFPIKYLEDEPSPITPPQHAFISCRTRRGWFRAQESYTGVLQVVDANGDRCGWIRLTKAEYEADLPPVGLDQYLKIELVAICLRKKIPFARQTLSGHSEPPTAQRPTEFFLLNGWTALLIVREPEKLIGRPGRVIALRMLI</sequence>
<protein>
    <recommendedName>
        <fullName evidence="1">Heterokaryon incompatibility domain-containing protein</fullName>
    </recommendedName>
</protein>
<evidence type="ECO:0000313" key="3">
    <source>
        <dbReference type="Proteomes" id="UP001391051"/>
    </source>
</evidence>
<dbReference type="PANTHER" id="PTHR33112:SF12">
    <property type="entry name" value="HETEROKARYON INCOMPATIBILITY DOMAIN-CONTAINING PROTEIN"/>
    <property type="match status" value="1"/>
</dbReference>
<dbReference type="Proteomes" id="UP001391051">
    <property type="component" value="Unassembled WGS sequence"/>
</dbReference>
<dbReference type="InterPro" id="IPR010730">
    <property type="entry name" value="HET"/>
</dbReference>
<dbReference type="Pfam" id="PF06985">
    <property type="entry name" value="HET"/>
    <property type="match status" value="1"/>
</dbReference>
<gene>
    <name evidence="2" type="ORF">PG986_006515</name>
</gene>
<name>A0ABR1QKM9_9PEZI</name>
<keyword evidence="3" id="KW-1185">Reference proteome</keyword>
<organism evidence="2 3">
    <name type="scientific">Apiospora aurea</name>
    <dbReference type="NCBI Taxonomy" id="335848"/>
    <lineage>
        <taxon>Eukaryota</taxon>
        <taxon>Fungi</taxon>
        <taxon>Dikarya</taxon>
        <taxon>Ascomycota</taxon>
        <taxon>Pezizomycotina</taxon>
        <taxon>Sordariomycetes</taxon>
        <taxon>Xylariomycetidae</taxon>
        <taxon>Amphisphaeriales</taxon>
        <taxon>Apiosporaceae</taxon>
        <taxon>Apiospora</taxon>
    </lineage>
</organism>